<reference evidence="2" key="1">
    <citation type="submission" date="2022-11" db="EMBL/GenBank/DDBJ databases">
        <title>Lacrimispora xylanolytica sy1, complete genome.</title>
        <authorList>
            <person name="Choi S."/>
        </authorList>
    </citation>
    <scope>NUCLEOTIDE SEQUENCE</scope>
    <source>
        <strain evidence="2">Sy1</strain>
    </source>
</reference>
<dbReference type="PANTHER" id="PTHR41786:SF1">
    <property type="entry name" value="6-HYDROXYMETHYLPTERIN DIPHOSPHOKINASE MPTE-LIKE DOMAIN-CONTAINING PROTEIN"/>
    <property type="match status" value="1"/>
</dbReference>
<dbReference type="PANTHER" id="PTHR41786">
    <property type="entry name" value="MOTILITY ACCESSORY FACTOR MAF"/>
    <property type="match status" value="1"/>
</dbReference>
<accession>A0ABY7ACZ9</accession>
<dbReference type="InterPro" id="IPR002826">
    <property type="entry name" value="MptE-like"/>
</dbReference>
<gene>
    <name evidence="2" type="ORF">OW255_01045</name>
</gene>
<organism evidence="2 3">
    <name type="scientific">Lacrimispora xylanolytica</name>
    <dbReference type="NCBI Taxonomy" id="29375"/>
    <lineage>
        <taxon>Bacteria</taxon>
        <taxon>Bacillati</taxon>
        <taxon>Bacillota</taxon>
        <taxon>Clostridia</taxon>
        <taxon>Lachnospirales</taxon>
        <taxon>Lachnospiraceae</taxon>
        <taxon>Lacrimispora</taxon>
    </lineage>
</organism>
<proteinExistence type="predicted"/>
<evidence type="ECO:0000259" key="1">
    <source>
        <dbReference type="Pfam" id="PF01973"/>
    </source>
</evidence>
<dbReference type="EMBL" id="CP113524">
    <property type="protein sequence ID" value="WAJ24143.1"/>
    <property type="molecule type" value="Genomic_DNA"/>
</dbReference>
<evidence type="ECO:0000313" key="3">
    <source>
        <dbReference type="Proteomes" id="UP001163115"/>
    </source>
</evidence>
<name>A0ABY7ACZ9_9FIRM</name>
<dbReference type="Pfam" id="PF01973">
    <property type="entry name" value="MptE-like"/>
    <property type="match status" value="1"/>
</dbReference>
<sequence>MKKVKTSDGYFVYRIKKDRQYHLLADSASYRNSIKDLLNTLSDLKFDSLIFLFGIDTGDYLPELKKVLCPKNQVIIFEPNLTIYRSFSNDPGDNIKLVYYKEDVVKKIFEESINLKNINNIYFFSFGNYSTVYKKEHDRLIEHLDWTIIKSASQVSLARRFKKVFIKNMIANMKIIDQSTPIHHYLFSNAGVPAIVVSGGPSLDQNIEVMKKHKDRLKDCFIITGSRTVDALIKNGITPDLIVSVDPVDANFDMMKEHLDLTVPLAFYEYSNRYLMKHYKGEKIFISLLLSHTVKGMEHLKAVYCGGSVSHACIDIAAMLGCSPILLIGQDLAYTDQKHHADSATFLYDSTINYAPQTLAKDINGQWVGSTVTLDYFRKNLELYINQYKDHPFIRFINCSYGAEIKGAPHKELDEMLGHGDFSKKKVPFLPSHELTLDSKDIIKSLLEFLEDSIIKTEQGLELCETIRLENETKSLVEVEEDDIDLQRILYILHLVNSFENHPYTSYLGGYYSEFLYEIKEEHNSMLAKDFEHLTSDLQYQANFFYEYFSKLHEILTEIRDTARSTVSEFYESHIV</sequence>
<feature type="domain" description="6-hydroxymethylpterin diphosphokinase MptE-like" evidence="1">
    <location>
        <begin position="167"/>
        <end position="336"/>
    </location>
</feature>
<keyword evidence="3" id="KW-1185">Reference proteome</keyword>
<evidence type="ECO:0000313" key="2">
    <source>
        <dbReference type="EMBL" id="WAJ24143.1"/>
    </source>
</evidence>
<protein>
    <submittedName>
        <fullName evidence="2">DUF115 domain-containing protein</fullName>
    </submittedName>
</protein>
<dbReference type="Proteomes" id="UP001163115">
    <property type="component" value="Chromosome"/>
</dbReference>
<dbReference type="RefSeq" id="WP_268115358.1">
    <property type="nucleotide sequence ID" value="NZ_CP113524.1"/>
</dbReference>